<comment type="subcellular location">
    <subcellularLocation>
        <location evidence="1">Membrane</location>
        <topology evidence="1">Multi-pass membrane protein</topology>
    </subcellularLocation>
</comment>
<keyword evidence="5 12" id="KW-0812">Transmembrane</keyword>
<proteinExistence type="inferred from homology"/>
<protein>
    <submittedName>
        <fullName evidence="15">Sodium channel protein Nach-like</fullName>
    </submittedName>
</protein>
<dbReference type="GO" id="GO:0005886">
    <property type="term" value="C:plasma membrane"/>
    <property type="evidence" value="ECO:0007669"/>
    <property type="project" value="TreeGrafter"/>
</dbReference>
<evidence type="ECO:0000256" key="4">
    <source>
        <dbReference type="ARBA" id="ARBA00022461"/>
    </source>
</evidence>
<evidence type="ECO:0000313" key="14">
    <source>
        <dbReference type="Proteomes" id="UP000694846"/>
    </source>
</evidence>
<keyword evidence="4 12" id="KW-0894">Sodium channel</keyword>
<evidence type="ECO:0000256" key="5">
    <source>
        <dbReference type="ARBA" id="ARBA00022692"/>
    </source>
</evidence>
<feature type="transmembrane region" description="Helical" evidence="13">
    <location>
        <begin position="67"/>
        <end position="84"/>
    </location>
</feature>
<evidence type="ECO:0000256" key="1">
    <source>
        <dbReference type="ARBA" id="ARBA00004141"/>
    </source>
</evidence>
<dbReference type="Gene3D" id="1.10.287.820">
    <property type="entry name" value="Acid-sensing ion channel domain"/>
    <property type="match status" value="1"/>
</dbReference>
<evidence type="ECO:0000256" key="3">
    <source>
        <dbReference type="ARBA" id="ARBA00022448"/>
    </source>
</evidence>
<sequence>MYWNELNPQKHNVLFKFDGKILKKDNDGVLVNIKTNIIHFINLFFSSSNIHGFYHLTDETRHFTEKLVWMMAIGLSIYGSAILGSSTWTRYQENPTVISMDREFKEWTTALPAFTLCPTDEHKIDDDRFDNLIKTNFSTYSDSEKDDLRAFLVLLANATYGTFNDVFENNQIQQKDYLSVLNSLRSDISYEVSNSHLEIFSPYSLLSTITELGSCYSYNGEIALYNSYEYWMSRNTSMLPRIGVISGTPLDGDIFIQITSISFGYQGFLHSPYEVPDIAYRTYQSDLGFYKTLDVTALSIYSAPEIISLTPKQRGCRFLNESNLEISPVYTYNMCRIQCRMDQAKKLCGCIPYFYKPRKNDKICDVKGMHCLDQYKEFLLKLRNTTGDDVKVNCGCYPPCDDVNYIVEEDSTIQWFLGTNLKWGLIKYPRLRLKRNVLFGFTDVLVSIGGTAGLFLGCSVLSFLEIIYFFTFRLAYTLFYFAVE</sequence>
<evidence type="ECO:0000256" key="12">
    <source>
        <dbReference type="RuleBase" id="RU000679"/>
    </source>
</evidence>
<evidence type="ECO:0000256" key="11">
    <source>
        <dbReference type="ARBA" id="ARBA00023303"/>
    </source>
</evidence>
<evidence type="ECO:0000256" key="2">
    <source>
        <dbReference type="ARBA" id="ARBA00007193"/>
    </source>
</evidence>
<evidence type="ECO:0000256" key="13">
    <source>
        <dbReference type="SAM" id="Phobius"/>
    </source>
</evidence>
<keyword evidence="8 12" id="KW-0406">Ion transport</keyword>
<evidence type="ECO:0000256" key="10">
    <source>
        <dbReference type="ARBA" id="ARBA00023201"/>
    </source>
</evidence>
<evidence type="ECO:0000256" key="6">
    <source>
        <dbReference type="ARBA" id="ARBA00022989"/>
    </source>
</evidence>
<dbReference type="Pfam" id="PF00858">
    <property type="entry name" value="ASC"/>
    <property type="match status" value="1"/>
</dbReference>
<keyword evidence="14" id="KW-1185">Reference proteome</keyword>
<keyword evidence="3 12" id="KW-0813">Transport</keyword>
<keyword evidence="7" id="KW-0915">Sodium</keyword>
<feature type="transmembrane region" description="Helical" evidence="13">
    <location>
        <begin position="463"/>
        <end position="483"/>
    </location>
</feature>
<keyword evidence="9 13" id="KW-0472">Membrane</keyword>
<dbReference type="Gene3D" id="1.10.287.770">
    <property type="entry name" value="YojJ-like"/>
    <property type="match status" value="1"/>
</dbReference>
<comment type="similarity">
    <text evidence="2 12">Belongs to the amiloride-sensitive sodium channel (TC 1.A.6) family.</text>
</comment>
<dbReference type="InterPro" id="IPR001873">
    <property type="entry name" value="ENaC"/>
</dbReference>
<dbReference type="GO" id="GO:0015280">
    <property type="term" value="F:ligand-gated sodium channel activity"/>
    <property type="evidence" value="ECO:0007669"/>
    <property type="project" value="TreeGrafter"/>
</dbReference>
<evidence type="ECO:0000256" key="9">
    <source>
        <dbReference type="ARBA" id="ARBA00023136"/>
    </source>
</evidence>
<evidence type="ECO:0000256" key="7">
    <source>
        <dbReference type="ARBA" id="ARBA00023053"/>
    </source>
</evidence>
<keyword evidence="6 13" id="KW-1133">Transmembrane helix</keyword>
<dbReference type="PANTHER" id="PTHR11690:SF240">
    <property type="entry name" value="PICKPOCKET 25-RELATED"/>
    <property type="match status" value="1"/>
</dbReference>
<evidence type="ECO:0000313" key="15">
    <source>
        <dbReference type="RefSeq" id="XP_025424037.1"/>
    </source>
</evidence>
<dbReference type="RefSeq" id="XP_025424037.1">
    <property type="nucleotide sequence ID" value="XM_025568252.1"/>
</dbReference>
<dbReference type="GeneID" id="112693263"/>
<dbReference type="OrthoDB" id="6628406at2759"/>
<dbReference type="PANTHER" id="PTHR11690">
    <property type="entry name" value="AMILORIDE-SENSITIVE SODIUM CHANNEL-RELATED"/>
    <property type="match status" value="1"/>
</dbReference>
<gene>
    <name evidence="15" type="primary">LOC112693263</name>
</gene>
<accession>A0A8B8GNW4</accession>
<organism evidence="14 15">
    <name type="scientific">Sipha flava</name>
    <name type="common">yellow sugarcane aphid</name>
    <dbReference type="NCBI Taxonomy" id="143950"/>
    <lineage>
        <taxon>Eukaryota</taxon>
        <taxon>Metazoa</taxon>
        <taxon>Ecdysozoa</taxon>
        <taxon>Arthropoda</taxon>
        <taxon>Hexapoda</taxon>
        <taxon>Insecta</taxon>
        <taxon>Pterygota</taxon>
        <taxon>Neoptera</taxon>
        <taxon>Paraneoptera</taxon>
        <taxon>Hemiptera</taxon>
        <taxon>Sternorrhyncha</taxon>
        <taxon>Aphidomorpha</taxon>
        <taxon>Aphidoidea</taxon>
        <taxon>Aphididae</taxon>
        <taxon>Sipha</taxon>
    </lineage>
</organism>
<reference evidence="15" key="1">
    <citation type="submission" date="2025-08" db="UniProtKB">
        <authorList>
            <consortium name="RefSeq"/>
        </authorList>
    </citation>
    <scope>IDENTIFICATION</scope>
    <source>
        <tissue evidence="15">Whole body</tissue>
    </source>
</reference>
<dbReference type="Proteomes" id="UP000694846">
    <property type="component" value="Unplaced"/>
</dbReference>
<keyword evidence="11 12" id="KW-0407">Ion channel</keyword>
<keyword evidence="10 12" id="KW-0739">Sodium transport</keyword>
<name>A0A8B8GNW4_9HEMI</name>
<feature type="transmembrane region" description="Helical" evidence="13">
    <location>
        <begin position="437"/>
        <end position="457"/>
    </location>
</feature>
<evidence type="ECO:0000256" key="8">
    <source>
        <dbReference type="ARBA" id="ARBA00023065"/>
    </source>
</evidence>
<dbReference type="AlphaFoldDB" id="A0A8B8GNW4"/>